<dbReference type="HAMAP" id="MF_00169">
    <property type="entry name" value="AroQ"/>
    <property type="match status" value="1"/>
</dbReference>
<dbReference type="EC" id="4.2.1.10" evidence="5 7"/>
<comment type="pathway">
    <text evidence="2 7">Metabolic intermediate biosynthesis; chorismate biosynthesis; chorismate from D-erythrose 4-phosphate and phosphoenolpyruvate: step 3/7.</text>
</comment>
<sequence>MEKKKIYLLNGPNLNRLGIREPGTYGTGTLEDVVTLVSETAQKAGFEVEAYQSNHEGDLVDWIHQADASADGIIMNPAAYTHTSVALRDAVSSVSLPVIEIHISNVHAREAFRHTSMLAPVCVGQIVGFGMDGYRLAVEGLIHKLNERGDR</sequence>
<dbReference type="PANTHER" id="PTHR21272">
    <property type="entry name" value="CATABOLIC 3-DEHYDROQUINASE"/>
    <property type="match status" value="1"/>
</dbReference>
<evidence type="ECO:0000256" key="8">
    <source>
        <dbReference type="PIRSR" id="PIRSR001399-1"/>
    </source>
</evidence>
<dbReference type="Gene3D" id="3.40.50.9100">
    <property type="entry name" value="Dehydroquinase, class II"/>
    <property type="match status" value="1"/>
</dbReference>
<feature type="binding site" evidence="7 9">
    <location>
        <position position="113"/>
    </location>
    <ligand>
        <name>substrate</name>
    </ligand>
</feature>
<dbReference type="InterPro" id="IPR001874">
    <property type="entry name" value="DHquinase_II"/>
</dbReference>
<dbReference type="PIRSF" id="PIRSF001399">
    <property type="entry name" value="DHquinase_II"/>
    <property type="match status" value="1"/>
</dbReference>
<dbReference type="GO" id="GO:0019631">
    <property type="term" value="P:quinate catabolic process"/>
    <property type="evidence" value="ECO:0007669"/>
    <property type="project" value="TreeGrafter"/>
</dbReference>
<keyword evidence="7" id="KW-0057">Aromatic amino acid biosynthesis</keyword>
<dbReference type="GO" id="GO:0003855">
    <property type="term" value="F:3-dehydroquinate dehydratase activity"/>
    <property type="evidence" value="ECO:0007669"/>
    <property type="project" value="UniProtKB-UniRule"/>
</dbReference>
<feature type="binding site" evidence="7 9">
    <location>
        <position position="76"/>
    </location>
    <ligand>
        <name>substrate</name>
    </ligand>
</feature>
<feature type="active site" description="Proton donor" evidence="7 8">
    <location>
        <position position="102"/>
    </location>
</feature>
<name>A0A845E221_9BACI</name>
<dbReference type="RefSeq" id="WP_160836099.1">
    <property type="nucleotide sequence ID" value="NZ_WMET01000001.1"/>
</dbReference>
<evidence type="ECO:0000256" key="2">
    <source>
        <dbReference type="ARBA" id="ARBA00004902"/>
    </source>
</evidence>
<comment type="function">
    <text evidence="7">Catalyzes a trans-dehydration via an enolate intermediate.</text>
</comment>
<evidence type="ECO:0000256" key="9">
    <source>
        <dbReference type="PIRSR" id="PIRSR001399-2"/>
    </source>
</evidence>
<dbReference type="Proteomes" id="UP000460949">
    <property type="component" value="Unassembled WGS sequence"/>
</dbReference>
<comment type="subunit">
    <text evidence="4 7">Homododecamer.</text>
</comment>
<evidence type="ECO:0000256" key="6">
    <source>
        <dbReference type="ARBA" id="ARBA00023239"/>
    </source>
</evidence>
<comment type="similarity">
    <text evidence="3 7">Belongs to the type-II 3-dehydroquinase family.</text>
</comment>
<dbReference type="UniPathway" id="UPA00053">
    <property type="reaction ID" value="UER00086"/>
</dbReference>
<dbReference type="NCBIfam" id="NF003807">
    <property type="entry name" value="PRK05395.1-4"/>
    <property type="match status" value="1"/>
</dbReference>
<reference evidence="11 12" key="1">
    <citation type="submission" date="2019-11" db="EMBL/GenBank/DDBJ databases">
        <title>Genome sequences of 17 halophilic strains isolated from different environments.</title>
        <authorList>
            <person name="Furrow R.E."/>
        </authorList>
    </citation>
    <scope>NUCLEOTIDE SEQUENCE [LARGE SCALE GENOMIC DNA]</scope>
    <source>
        <strain evidence="11 12">22511_23_Filter</strain>
    </source>
</reference>
<dbReference type="AlphaFoldDB" id="A0A845E221"/>
<comment type="caution">
    <text evidence="11">The sequence shown here is derived from an EMBL/GenBank/DDBJ whole genome shotgun (WGS) entry which is preliminary data.</text>
</comment>
<dbReference type="GO" id="GO:0009073">
    <property type="term" value="P:aromatic amino acid family biosynthetic process"/>
    <property type="evidence" value="ECO:0007669"/>
    <property type="project" value="UniProtKB-KW"/>
</dbReference>
<evidence type="ECO:0000256" key="4">
    <source>
        <dbReference type="ARBA" id="ARBA00011193"/>
    </source>
</evidence>
<accession>A0A845E221</accession>
<protein>
    <recommendedName>
        <fullName evidence="5 7">3-dehydroquinate dehydratase</fullName>
        <shortName evidence="7">3-dehydroquinase</shortName>
        <ecNumber evidence="5 7">4.2.1.10</ecNumber>
    </recommendedName>
    <alternativeName>
        <fullName evidence="7">Type II DHQase</fullName>
    </alternativeName>
</protein>
<dbReference type="Pfam" id="PF01220">
    <property type="entry name" value="DHquinase_II"/>
    <property type="match status" value="1"/>
</dbReference>
<feature type="binding site" evidence="7 9">
    <location>
        <position position="82"/>
    </location>
    <ligand>
        <name>substrate</name>
    </ligand>
</feature>
<keyword evidence="7" id="KW-0028">Amino-acid biosynthesis</keyword>
<dbReference type="NCBIfam" id="NF003805">
    <property type="entry name" value="PRK05395.1-2"/>
    <property type="match status" value="1"/>
</dbReference>
<evidence type="ECO:0000256" key="3">
    <source>
        <dbReference type="ARBA" id="ARBA00011037"/>
    </source>
</evidence>
<gene>
    <name evidence="7 11" type="primary">aroQ</name>
    <name evidence="11" type="ORF">GLW04_07565</name>
</gene>
<organism evidence="11 12">
    <name type="scientific">Halobacillus litoralis</name>
    <dbReference type="NCBI Taxonomy" id="45668"/>
    <lineage>
        <taxon>Bacteria</taxon>
        <taxon>Bacillati</taxon>
        <taxon>Bacillota</taxon>
        <taxon>Bacilli</taxon>
        <taxon>Bacillales</taxon>
        <taxon>Bacillaceae</taxon>
        <taxon>Halobacillus</taxon>
    </lineage>
</organism>
<dbReference type="PROSITE" id="PS01029">
    <property type="entry name" value="DEHYDROQUINASE_II"/>
    <property type="match status" value="1"/>
</dbReference>
<keyword evidence="6 7" id="KW-0456">Lyase</keyword>
<dbReference type="GO" id="GO:0009423">
    <property type="term" value="P:chorismate biosynthetic process"/>
    <property type="evidence" value="ECO:0007669"/>
    <property type="project" value="UniProtKB-UniRule"/>
</dbReference>
<feature type="active site" description="Proton acceptor" evidence="7 8">
    <location>
        <position position="25"/>
    </location>
</feature>
<evidence type="ECO:0000256" key="7">
    <source>
        <dbReference type="HAMAP-Rule" id="MF_00169"/>
    </source>
</evidence>
<dbReference type="GO" id="GO:0008652">
    <property type="term" value="P:amino acid biosynthetic process"/>
    <property type="evidence" value="ECO:0007669"/>
    <property type="project" value="UniProtKB-KW"/>
</dbReference>
<dbReference type="SUPFAM" id="SSF52304">
    <property type="entry name" value="Type II 3-dehydroquinate dehydratase"/>
    <property type="match status" value="1"/>
</dbReference>
<dbReference type="CDD" id="cd00466">
    <property type="entry name" value="DHQase_II"/>
    <property type="match status" value="1"/>
</dbReference>
<evidence type="ECO:0000313" key="11">
    <source>
        <dbReference type="EMBL" id="MYL19744.1"/>
    </source>
</evidence>
<feature type="binding site" evidence="7 9">
    <location>
        <position position="89"/>
    </location>
    <ligand>
        <name>substrate</name>
    </ligand>
</feature>
<feature type="site" description="Transition state stabilizer" evidence="7 10">
    <location>
        <position position="20"/>
    </location>
</feature>
<comment type="catalytic activity">
    <reaction evidence="1 7">
        <text>3-dehydroquinate = 3-dehydroshikimate + H2O</text>
        <dbReference type="Rhea" id="RHEA:21096"/>
        <dbReference type="ChEBI" id="CHEBI:15377"/>
        <dbReference type="ChEBI" id="CHEBI:16630"/>
        <dbReference type="ChEBI" id="CHEBI:32364"/>
        <dbReference type="EC" id="4.2.1.10"/>
    </reaction>
</comment>
<proteinExistence type="inferred from homology"/>
<dbReference type="EMBL" id="WMET01000001">
    <property type="protein sequence ID" value="MYL19744.1"/>
    <property type="molecule type" value="Genomic_DNA"/>
</dbReference>
<dbReference type="PANTHER" id="PTHR21272:SF3">
    <property type="entry name" value="CATABOLIC 3-DEHYDROQUINASE"/>
    <property type="match status" value="1"/>
</dbReference>
<dbReference type="NCBIfam" id="TIGR01088">
    <property type="entry name" value="aroQ"/>
    <property type="match status" value="1"/>
</dbReference>
<dbReference type="InterPro" id="IPR036441">
    <property type="entry name" value="DHquinase_II_sf"/>
</dbReference>
<feature type="binding site" evidence="7 9">
    <location>
        <begin position="103"/>
        <end position="104"/>
    </location>
    <ligand>
        <name>substrate</name>
    </ligand>
</feature>
<evidence type="ECO:0000313" key="12">
    <source>
        <dbReference type="Proteomes" id="UP000460949"/>
    </source>
</evidence>
<evidence type="ECO:0000256" key="1">
    <source>
        <dbReference type="ARBA" id="ARBA00001864"/>
    </source>
</evidence>
<evidence type="ECO:0000256" key="5">
    <source>
        <dbReference type="ARBA" id="ARBA00012060"/>
    </source>
</evidence>
<dbReference type="NCBIfam" id="NF003806">
    <property type="entry name" value="PRK05395.1-3"/>
    <property type="match status" value="1"/>
</dbReference>
<dbReference type="InterPro" id="IPR018509">
    <property type="entry name" value="DHquinase_II_CS"/>
</dbReference>
<evidence type="ECO:0000256" key="10">
    <source>
        <dbReference type="PIRSR" id="PIRSR001399-3"/>
    </source>
</evidence>